<feature type="chain" id="PRO_5039383022" evidence="1">
    <location>
        <begin position="32"/>
        <end position="391"/>
    </location>
</feature>
<sequence>MSMFTGSPRGTRLWRRSVLAVAVCVSGIVLTAAPAAALPDDIHPAGALLAEQAATAAFLPVGAADTSAVIRYSTLRTATEAGESTGSVFLPQGAPPAGGWPVVSYAHGNVGIDDECAPSITGSSDVEREFIEQWLAAGYAVAATDYAGIGTEGVNAYTDGPAAGANAVDIVRAAHQLYGDQLSDRWIVTGLSQGGHATYFAAHQATTRTPELDFRGAIAVAAPTHLDQIFPLAGPNFPAVPVAGIAHYVLYTLAGLDEGRPDLDIRQHLTPTGIDLMEKAKATCSNDLNEYLRTHPVTVAELFTAPLDTPDLRGVLDQMQHVPTDGFDRPIRVVHSLTDTKVPIPLTWAQLAEMHSSAVDVEYQELSATDHAHSLTASMPGSLNFAARVLR</sequence>
<name>A0A1H4JGC4_RHOJO</name>
<dbReference type="Pfam" id="PF03583">
    <property type="entry name" value="LIP"/>
    <property type="match status" value="1"/>
</dbReference>
<organism evidence="2 3">
    <name type="scientific">Rhodococcus jostii</name>
    <dbReference type="NCBI Taxonomy" id="132919"/>
    <lineage>
        <taxon>Bacteria</taxon>
        <taxon>Bacillati</taxon>
        <taxon>Actinomycetota</taxon>
        <taxon>Actinomycetes</taxon>
        <taxon>Mycobacteriales</taxon>
        <taxon>Nocardiaceae</taxon>
        <taxon>Rhodococcus</taxon>
    </lineage>
</organism>
<dbReference type="PANTHER" id="PTHR34853">
    <property type="match status" value="1"/>
</dbReference>
<reference evidence="3" key="1">
    <citation type="submission" date="2016-10" db="EMBL/GenBank/DDBJ databases">
        <authorList>
            <person name="Varghese N."/>
        </authorList>
    </citation>
    <scope>NUCLEOTIDE SEQUENCE [LARGE SCALE GENOMIC DNA]</scope>
    <source>
        <strain evidence="3">DSM 44719</strain>
    </source>
</reference>
<dbReference type="GO" id="GO:0016042">
    <property type="term" value="P:lipid catabolic process"/>
    <property type="evidence" value="ECO:0007669"/>
    <property type="project" value="InterPro"/>
</dbReference>
<feature type="signal peptide" evidence="1">
    <location>
        <begin position="1"/>
        <end position="31"/>
    </location>
</feature>
<protein>
    <submittedName>
        <fullName evidence="2">Secretory lipase</fullName>
    </submittedName>
</protein>
<keyword evidence="1" id="KW-0732">Signal</keyword>
<dbReference type="PANTHER" id="PTHR34853:SF1">
    <property type="entry name" value="LIPASE 5"/>
    <property type="match status" value="1"/>
</dbReference>
<dbReference type="RefSeq" id="WP_240319616.1">
    <property type="nucleotide sequence ID" value="NZ_FNTL01000003.1"/>
</dbReference>
<dbReference type="InterPro" id="IPR029058">
    <property type="entry name" value="AB_hydrolase_fold"/>
</dbReference>
<dbReference type="Gene3D" id="3.40.50.1820">
    <property type="entry name" value="alpha/beta hydrolase"/>
    <property type="match status" value="1"/>
</dbReference>
<dbReference type="GO" id="GO:0004806">
    <property type="term" value="F:triacylglycerol lipase activity"/>
    <property type="evidence" value="ECO:0007669"/>
    <property type="project" value="InterPro"/>
</dbReference>
<evidence type="ECO:0000313" key="3">
    <source>
        <dbReference type="Proteomes" id="UP000183407"/>
    </source>
</evidence>
<dbReference type="EMBL" id="FNTL01000003">
    <property type="protein sequence ID" value="SEB45350.1"/>
    <property type="molecule type" value="Genomic_DNA"/>
</dbReference>
<dbReference type="AlphaFoldDB" id="A0A1H4JGC4"/>
<dbReference type="PIRSF" id="PIRSF029171">
    <property type="entry name" value="Esterase_LipA"/>
    <property type="match status" value="1"/>
</dbReference>
<dbReference type="SUPFAM" id="SSF53474">
    <property type="entry name" value="alpha/beta-Hydrolases"/>
    <property type="match status" value="1"/>
</dbReference>
<evidence type="ECO:0000256" key="1">
    <source>
        <dbReference type="SAM" id="SignalP"/>
    </source>
</evidence>
<dbReference type="InterPro" id="IPR005152">
    <property type="entry name" value="Lipase_secreted"/>
</dbReference>
<evidence type="ECO:0000313" key="2">
    <source>
        <dbReference type="EMBL" id="SEB45350.1"/>
    </source>
</evidence>
<proteinExistence type="predicted"/>
<gene>
    <name evidence="2" type="ORF">SAMN04490220_0885</name>
</gene>
<accession>A0A1H4JGC4</accession>
<dbReference type="Proteomes" id="UP000183407">
    <property type="component" value="Unassembled WGS sequence"/>
</dbReference>